<dbReference type="Proteomes" id="UP000824261">
    <property type="component" value="Unassembled WGS sequence"/>
</dbReference>
<keyword evidence="2" id="KW-0378">Hydrolase</keyword>
<dbReference type="InterPro" id="IPR022742">
    <property type="entry name" value="Hydrolase_4"/>
</dbReference>
<dbReference type="GO" id="GO:0016787">
    <property type="term" value="F:hydrolase activity"/>
    <property type="evidence" value="ECO:0007669"/>
    <property type="project" value="UniProtKB-KW"/>
</dbReference>
<gene>
    <name evidence="2" type="ORF">IAA69_05495</name>
</gene>
<dbReference type="InterPro" id="IPR051044">
    <property type="entry name" value="MAG_DAG_Lipase"/>
</dbReference>
<evidence type="ECO:0000259" key="1">
    <source>
        <dbReference type="Pfam" id="PF12146"/>
    </source>
</evidence>
<dbReference type="PANTHER" id="PTHR11614">
    <property type="entry name" value="PHOSPHOLIPASE-RELATED"/>
    <property type="match status" value="1"/>
</dbReference>
<proteinExistence type="predicted"/>
<sequence length="309" mass="34758">MLHEIQFPSSNERDTVTGWIYVPACEPEGIVQLVHGFGEHSRRYFHLIVALMDAGYIVAADDHVGHGATAIANDTWGDWGDGGPHTMMEDEKRFHDLVCEKYPDLPYFLFGHSMGSMIARDYSAQYGEDLDGAIYCGTTGIFKNTHEVRAKLDALIADGGAHDADPSLTGELMGWMFARCEEGATLGNEWICHDPYVQKDHAEDPFDAFTHPVHNVSLRDFIDMMLCIEGPEWAQRVPNDLPILLIAGDQDPVGNYGEGVYQCANWLVDTGHDDVITKLYPGYRHEIHNYDDIKFDVEDTVVTWLDLHR</sequence>
<dbReference type="EMBL" id="DVGB01000064">
    <property type="protein sequence ID" value="HIR01701.1"/>
    <property type="molecule type" value="Genomic_DNA"/>
</dbReference>
<organism evidence="2 3">
    <name type="scientific">Candidatus Aveggerthella stercoripullorum</name>
    <dbReference type="NCBI Taxonomy" id="2840688"/>
    <lineage>
        <taxon>Bacteria</taxon>
        <taxon>Bacillati</taxon>
        <taxon>Actinomycetota</taxon>
        <taxon>Coriobacteriia</taxon>
        <taxon>Eggerthellales</taxon>
        <taxon>Eggerthellaceae</taxon>
        <taxon>Eggerthellaceae incertae sedis</taxon>
        <taxon>Candidatus Aveggerthella</taxon>
    </lineage>
</organism>
<name>A0A9D1A0M6_9ACTN</name>
<reference evidence="2" key="1">
    <citation type="submission" date="2020-10" db="EMBL/GenBank/DDBJ databases">
        <authorList>
            <person name="Gilroy R."/>
        </authorList>
    </citation>
    <scope>NUCLEOTIDE SEQUENCE</scope>
    <source>
        <strain evidence="2">ChiGjej1B1-2707</strain>
    </source>
</reference>
<dbReference type="InterPro" id="IPR029058">
    <property type="entry name" value="AB_hydrolase_fold"/>
</dbReference>
<dbReference type="AlphaFoldDB" id="A0A9D1A0M6"/>
<reference evidence="2" key="2">
    <citation type="journal article" date="2021" name="PeerJ">
        <title>Extensive microbial diversity within the chicken gut microbiome revealed by metagenomics and culture.</title>
        <authorList>
            <person name="Gilroy R."/>
            <person name="Ravi A."/>
            <person name="Getino M."/>
            <person name="Pursley I."/>
            <person name="Horton D.L."/>
            <person name="Alikhan N.F."/>
            <person name="Baker D."/>
            <person name="Gharbi K."/>
            <person name="Hall N."/>
            <person name="Watson M."/>
            <person name="Adriaenssens E.M."/>
            <person name="Foster-Nyarko E."/>
            <person name="Jarju S."/>
            <person name="Secka A."/>
            <person name="Antonio M."/>
            <person name="Oren A."/>
            <person name="Chaudhuri R.R."/>
            <person name="La Ragione R."/>
            <person name="Hildebrand F."/>
            <person name="Pallen M.J."/>
        </authorList>
    </citation>
    <scope>NUCLEOTIDE SEQUENCE</scope>
    <source>
        <strain evidence="2">ChiGjej1B1-2707</strain>
    </source>
</reference>
<feature type="domain" description="Serine aminopeptidase S33" evidence="1">
    <location>
        <begin position="26"/>
        <end position="289"/>
    </location>
</feature>
<dbReference type="Gene3D" id="3.40.50.1820">
    <property type="entry name" value="alpha/beta hydrolase"/>
    <property type="match status" value="1"/>
</dbReference>
<dbReference type="Pfam" id="PF12146">
    <property type="entry name" value="Hydrolase_4"/>
    <property type="match status" value="1"/>
</dbReference>
<dbReference type="SUPFAM" id="SSF53474">
    <property type="entry name" value="alpha/beta-Hydrolases"/>
    <property type="match status" value="1"/>
</dbReference>
<evidence type="ECO:0000313" key="3">
    <source>
        <dbReference type="Proteomes" id="UP000824261"/>
    </source>
</evidence>
<evidence type="ECO:0000313" key="2">
    <source>
        <dbReference type="EMBL" id="HIR01701.1"/>
    </source>
</evidence>
<comment type="caution">
    <text evidence="2">The sequence shown here is derived from an EMBL/GenBank/DDBJ whole genome shotgun (WGS) entry which is preliminary data.</text>
</comment>
<accession>A0A9D1A0M6</accession>
<protein>
    <submittedName>
        <fullName evidence="2">Alpha/beta fold hydrolase</fullName>
    </submittedName>
</protein>